<reference evidence="2" key="1">
    <citation type="journal article" date="2024" name="Proc. Natl. Acad. Sci. U.S.A.">
        <title>Extraordinary preservation of gene collinearity over three hundred million years revealed in homosporous lycophytes.</title>
        <authorList>
            <person name="Li C."/>
            <person name="Wickell D."/>
            <person name="Kuo L.Y."/>
            <person name="Chen X."/>
            <person name="Nie B."/>
            <person name="Liao X."/>
            <person name="Peng D."/>
            <person name="Ji J."/>
            <person name="Jenkins J."/>
            <person name="Williams M."/>
            <person name="Shu S."/>
            <person name="Plott C."/>
            <person name="Barry K."/>
            <person name="Rajasekar S."/>
            <person name="Grimwood J."/>
            <person name="Han X."/>
            <person name="Sun S."/>
            <person name="Hou Z."/>
            <person name="He W."/>
            <person name="Dai G."/>
            <person name="Sun C."/>
            <person name="Schmutz J."/>
            <person name="Leebens-Mack J.H."/>
            <person name="Li F.W."/>
            <person name="Wang L."/>
        </authorList>
    </citation>
    <scope>NUCLEOTIDE SEQUENCE [LARGE SCALE GENOMIC DNA]</scope>
    <source>
        <strain evidence="2">cv. PW_Plant_1</strain>
    </source>
</reference>
<evidence type="ECO:0000313" key="2">
    <source>
        <dbReference type="Proteomes" id="UP001162992"/>
    </source>
</evidence>
<sequence length="822" mass="89520">MDERNQKEWKSSQAIRISVDLVAAASELLHFLATVDRYPELYEGPTLERAIQRYKNCWLPLAAAYGGYAETGVTLVPPLDCAWVWHCHRLNPVQYARDCETNWGHIIHAPSVHPATTDATVCIWKKHFPNENYSPPFLLRDASTEGHCTSIPLIPGGIVQGKITYNLVEAVSRQRSFYYQVSKPYFADITFLRVAEQRYKGFLHLIKMQNRDMTSAFFVPTYDIDVMWHAHQLSPVAYANDMKALLGKTLDHDDTDSNREEGQKLDTGFRKTRELWEHTFGFLYERAGVLYKGNAPSPVPPLEATVAQSIVTGIPVSSSIAALPYQENYLTKRQVVQVYLIIYGAKCVPTKNVSYFKVCVSALQQSRKFSLQTRKVPASPEPLWNKVLTMECELSTVGLVLGLQYKPSLLLRRKKFIGSVELTWENLLKKPGLALDEWFPLSNGLIQPKLHVGMSVTPPIAAPYLFRGRKARPIGDDLKTLRPGSTNKGLWMTRTILDHTDKEVFVIRIRNAEGGFFKLKPVSEEEVCIHVHLGGWDYKQSRWDDGKISGDSIGCAKQLAQINGRYLDLSVCRAWSLFDNSVAFSIKRDINDPNWNLRPIFELQGNLGYPVRLIPGRRLQYEVKGGTEKLEAGFVTVIRYTLDAPIGKATALFNWRSAYMEVAPEENVVLVLLLSSIIAVSIGDMLGKKCKPRAIQSRRRKTRDEGDSGWGSIAFTSEFLIGAGSSSIDQDNTTPYFLPWWDDSPDSGNSNGGACGGGVCGGGACGGASTACGGGCGGGGCGAGGCSAGGGGCGGAGGGGCGGGGGGGGGGCGGGGGGCGGS</sequence>
<dbReference type="EMBL" id="CM055092">
    <property type="protein sequence ID" value="KAJ7570362.1"/>
    <property type="molecule type" value="Genomic_DNA"/>
</dbReference>
<organism evidence="1 2">
    <name type="scientific">Diphasiastrum complanatum</name>
    <name type="common">Issler's clubmoss</name>
    <name type="synonym">Lycopodium complanatum</name>
    <dbReference type="NCBI Taxonomy" id="34168"/>
    <lineage>
        <taxon>Eukaryota</taxon>
        <taxon>Viridiplantae</taxon>
        <taxon>Streptophyta</taxon>
        <taxon>Embryophyta</taxon>
        <taxon>Tracheophyta</taxon>
        <taxon>Lycopodiopsida</taxon>
        <taxon>Lycopodiales</taxon>
        <taxon>Lycopodiaceae</taxon>
        <taxon>Lycopodioideae</taxon>
        <taxon>Diphasiastrum</taxon>
    </lineage>
</organism>
<protein>
    <submittedName>
        <fullName evidence="1">Uncharacterized protein</fullName>
    </submittedName>
</protein>
<gene>
    <name evidence="1" type="ORF">O6H91_01G117200</name>
</gene>
<evidence type="ECO:0000313" key="1">
    <source>
        <dbReference type="EMBL" id="KAJ7570362.1"/>
    </source>
</evidence>
<proteinExistence type="predicted"/>
<keyword evidence="2" id="KW-1185">Reference proteome</keyword>
<name>A0ACC2EV83_DIPCM</name>
<comment type="caution">
    <text evidence="1">The sequence shown here is derived from an EMBL/GenBank/DDBJ whole genome shotgun (WGS) entry which is preliminary data.</text>
</comment>
<dbReference type="Proteomes" id="UP001162992">
    <property type="component" value="Chromosome 1"/>
</dbReference>
<accession>A0ACC2EV83</accession>